<sequence length="341" mass="36384">MLLRDPDVRTVLLVRLRVGLGDLLCGVPALRALRAARPDLHVALLTWAEMEPVVARFGAYVDELVPFPGWPGIPERPPRDPAGFLAAVRARRFDAALQVYGDRPAANEVTEAVGARRVGGFHDPARHPADPATHLPYPASMHEVHRHLSLFQHLGVPPAGEDLEFPVTAADRAEAAPLARGRYAVLHPGATSSSRRWPLRRWAEVGDALARSGLRVLVTGVPGEEELTAAVVGGMREPAVDACGATSLGGFAALLAGAVLLVSNDTGAAHLAVAVRTPSVTVFLSGDPRRWAGLPRDRHRVVRADVGCNPCPHLDCPIDHRCADRIPVGAVLDQVALLPAR</sequence>
<evidence type="ECO:0000313" key="3">
    <source>
        <dbReference type="EMBL" id="CAA9221094.1"/>
    </source>
</evidence>
<evidence type="ECO:0000256" key="1">
    <source>
        <dbReference type="ARBA" id="ARBA00022676"/>
    </source>
</evidence>
<dbReference type="InterPro" id="IPR002201">
    <property type="entry name" value="Glyco_trans_9"/>
</dbReference>
<dbReference type="InterPro" id="IPR051199">
    <property type="entry name" value="LPS_LOS_Heptosyltrfase"/>
</dbReference>
<evidence type="ECO:0000256" key="2">
    <source>
        <dbReference type="ARBA" id="ARBA00022679"/>
    </source>
</evidence>
<dbReference type="CDD" id="cd03789">
    <property type="entry name" value="GT9_LPS_heptosyltransferase"/>
    <property type="match status" value="1"/>
</dbReference>
<keyword evidence="1" id="KW-0328">Glycosyltransferase</keyword>
<dbReference type="EMBL" id="CADCTP010000049">
    <property type="protein sequence ID" value="CAA9221094.1"/>
    <property type="molecule type" value="Genomic_DNA"/>
</dbReference>
<accession>A0A6J4HE02</accession>
<dbReference type="Pfam" id="PF01075">
    <property type="entry name" value="Glyco_transf_9"/>
    <property type="match status" value="1"/>
</dbReference>
<dbReference type="PANTHER" id="PTHR30160:SF1">
    <property type="entry name" value="LIPOPOLYSACCHARIDE 1,2-N-ACETYLGLUCOSAMINETRANSFERASE-RELATED"/>
    <property type="match status" value="1"/>
</dbReference>
<gene>
    <name evidence="3" type="ORF">AVDCRST_MAG41-499</name>
</gene>
<proteinExistence type="predicted"/>
<dbReference type="GO" id="GO:0005829">
    <property type="term" value="C:cytosol"/>
    <property type="evidence" value="ECO:0007669"/>
    <property type="project" value="TreeGrafter"/>
</dbReference>
<name>A0A6J4HE02_9ACTN</name>
<keyword evidence="2 3" id="KW-0808">Transferase</keyword>
<protein>
    <submittedName>
        <fullName evidence="3">Glycosyl transferase, family 9</fullName>
    </submittedName>
</protein>
<organism evidence="3">
    <name type="scientific">uncultured Mycobacteriales bacterium</name>
    <dbReference type="NCBI Taxonomy" id="581187"/>
    <lineage>
        <taxon>Bacteria</taxon>
        <taxon>Bacillati</taxon>
        <taxon>Actinomycetota</taxon>
        <taxon>Actinomycetes</taxon>
        <taxon>Mycobacteriales</taxon>
        <taxon>environmental samples</taxon>
    </lineage>
</organism>
<dbReference type="AlphaFoldDB" id="A0A6J4HE02"/>
<reference evidence="3" key="1">
    <citation type="submission" date="2020-02" db="EMBL/GenBank/DDBJ databases">
        <authorList>
            <person name="Meier V. D."/>
        </authorList>
    </citation>
    <scope>NUCLEOTIDE SEQUENCE</scope>
    <source>
        <strain evidence="3">AVDCRST_MAG41</strain>
    </source>
</reference>
<dbReference type="GO" id="GO:0008713">
    <property type="term" value="F:ADP-heptose-lipopolysaccharide heptosyltransferase activity"/>
    <property type="evidence" value="ECO:0007669"/>
    <property type="project" value="TreeGrafter"/>
</dbReference>
<dbReference type="Gene3D" id="3.40.50.2000">
    <property type="entry name" value="Glycogen Phosphorylase B"/>
    <property type="match status" value="2"/>
</dbReference>
<dbReference type="GO" id="GO:0009244">
    <property type="term" value="P:lipopolysaccharide core region biosynthetic process"/>
    <property type="evidence" value="ECO:0007669"/>
    <property type="project" value="TreeGrafter"/>
</dbReference>
<dbReference type="PANTHER" id="PTHR30160">
    <property type="entry name" value="TETRAACYLDISACCHARIDE 4'-KINASE-RELATED"/>
    <property type="match status" value="1"/>
</dbReference>
<dbReference type="SUPFAM" id="SSF53756">
    <property type="entry name" value="UDP-Glycosyltransferase/glycogen phosphorylase"/>
    <property type="match status" value="1"/>
</dbReference>